<feature type="coiled-coil region" evidence="2">
    <location>
        <begin position="17"/>
        <end position="55"/>
    </location>
</feature>
<dbReference type="Proteomes" id="UP000291116">
    <property type="component" value="Unassembled WGS sequence"/>
</dbReference>
<evidence type="ECO:0000256" key="3">
    <source>
        <dbReference type="SAM" id="MobiDB-lite"/>
    </source>
</evidence>
<evidence type="ECO:0000313" key="4">
    <source>
        <dbReference type="EMBL" id="VEU33525.1"/>
    </source>
</evidence>
<dbReference type="PANTHER" id="PTHR43215">
    <property type="entry name" value="RADIAL SPOKE HEAD 1 HOMOLOG"/>
    <property type="match status" value="1"/>
</dbReference>
<feature type="compositionally biased region" description="Low complexity" evidence="3">
    <location>
        <begin position="314"/>
        <end position="323"/>
    </location>
</feature>
<dbReference type="Gene3D" id="2.20.110.10">
    <property type="entry name" value="Histone H3 K4-specific methyltransferase SET7/9 N-terminal domain"/>
    <property type="match status" value="2"/>
</dbReference>
<reference evidence="4 5" key="1">
    <citation type="submission" date="2019-01" db="EMBL/GenBank/DDBJ databases">
        <authorList>
            <person name="Ferrante I. M."/>
        </authorList>
    </citation>
    <scope>NUCLEOTIDE SEQUENCE [LARGE SCALE GENOMIC DNA]</scope>
    <source>
        <strain evidence="4 5">B856</strain>
    </source>
</reference>
<evidence type="ECO:0000256" key="2">
    <source>
        <dbReference type="SAM" id="Coils"/>
    </source>
</evidence>
<dbReference type="SMART" id="SM00698">
    <property type="entry name" value="MORN"/>
    <property type="match status" value="4"/>
</dbReference>
<evidence type="ECO:0000256" key="1">
    <source>
        <dbReference type="ARBA" id="ARBA00022737"/>
    </source>
</evidence>
<dbReference type="EMBL" id="CAACVS010000002">
    <property type="protein sequence ID" value="VEU33525.1"/>
    <property type="molecule type" value="Genomic_DNA"/>
</dbReference>
<feature type="coiled-coil region" evidence="2">
    <location>
        <begin position="99"/>
        <end position="158"/>
    </location>
</feature>
<proteinExistence type="predicted"/>
<dbReference type="SUPFAM" id="SSF82185">
    <property type="entry name" value="Histone H3 K4-specific methyltransferase SET7/9 N-terminal domain"/>
    <property type="match status" value="1"/>
</dbReference>
<protein>
    <recommendedName>
        <fullName evidence="6">MORN repeat-containing protein</fullName>
    </recommendedName>
</protein>
<name>A0A448YUR6_9STRA</name>
<keyword evidence="1" id="KW-0677">Repeat</keyword>
<dbReference type="OrthoDB" id="47597at2759"/>
<feature type="compositionally biased region" description="Acidic residues" evidence="3">
    <location>
        <begin position="324"/>
        <end position="333"/>
    </location>
</feature>
<dbReference type="Pfam" id="PF02493">
    <property type="entry name" value="MORN"/>
    <property type="match status" value="4"/>
</dbReference>
<gene>
    <name evidence="4" type="ORF">PSNMU_V1.4_AUG-EV-PASAV3_0000700</name>
</gene>
<dbReference type="PANTHER" id="PTHR43215:SF14">
    <property type="entry name" value="RADIAL SPOKE HEAD 1 HOMOLOG"/>
    <property type="match status" value="1"/>
</dbReference>
<feature type="region of interest" description="Disordered" evidence="3">
    <location>
        <begin position="314"/>
        <end position="334"/>
    </location>
</feature>
<accession>A0A448YUR6</accession>
<keyword evidence="2" id="KW-0175">Coiled coil</keyword>
<evidence type="ECO:0008006" key="6">
    <source>
        <dbReference type="Google" id="ProtNLM"/>
    </source>
</evidence>
<keyword evidence="5" id="KW-1185">Reference proteome</keyword>
<dbReference type="AlphaFoldDB" id="A0A448YUR6"/>
<sequence length="549" mass="63155">MEIMSVQSSSSTSIDGCSDMEERLARERERLRVAQKRLNLQKERLVLDREMLEADKKNFRKTAKLASKRNSMWSQGLANAAAGTAERDTTRQVELGRDVETLRSQIQSYREKEEQWEQRDKEQTKNLAAAEVAVIESSRQLNLKILNLERDLKATKDELVVSTETHAKEKERWENGILEFVKSDSSADEEIQRLNLLVDKFELENKLLKDANRSNQDVSETLSISFSALEGNAEMSEALQKEWRKEKENLESRIRDQNQEIENWKLLVPRNKILLEQTQSKNQQLVKELEESQSRTKEQAEYILELEYKLKAQQQEQEMQQQNTEEETQEEMDTISLDHEPIDTSESATTNTLLSSHPGVIMIPSDFTSEQRKRLEKKFVIEWEWTNHETSLGGLYTGWLDLEGNPCGNGTLRIDDGGIYIGEWKRGLRTGIGVYTSIDGALYSGPWLNDKFQGRGVFVSEDNKVYTGDWTNGLRHGTGIETWEHGDRYIGQYYLDKENGRGTYTYPPEDGKSLGIQEQDRPDADRRQVFSDGSVLRDSEWSIGAFVGS</sequence>
<evidence type="ECO:0000313" key="5">
    <source>
        <dbReference type="Proteomes" id="UP000291116"/>
    </source>
</evidence>
<organism evidence="4 5">
    <name type="scientific">Pseudo-nitzschia multistriata</name>
    <dbReference type="NCBI Taxonomy" id="183589"/>
    <lineage>
        <taxon>Eukaryota</taxon>
        <taxon>Sar</taxon>
        <taxon>Stramenopiles</taxon>
        <taxon>Ochrophyta</taxon>
        <taxon>Bacillariophyta</taxon>
        <taxon>Bacillariophyceae</taxon>
        <taxon>Bacillariophycidae</taxon>
        <taxon>Bacillariales</taxon>
        <taxon>Bacillariaceae</taxon>
        <taxon>Pseudo-nitzschia</taxon>
    </lineage>
</organism>
<feature type="region of interest" description="Disordered" evidence="3">
    <location>
        <begin position="505"/>
        <end position="526"/>
    </location>
</feature>
<dbReference type="InterPro" id="IPR003409">
    <property type="entry name" value="MORN"/>
</dbReference>